<protein>
    <submittedName>
        <fullName evidence="5">Uroporphyrinogen-III synthase</fullName>
        <ecNumber evidence="5">4.2.1.75</ecNumber>
    </submittedName>
</protein>
<dbReference type="Proteomes" id="UP001592582">
    <property type="component" value="Unassembled WGS sequence"/>
</dbReference>
<name>A0ABV6VCE5_9ACTN</name>
<keyword evidence="8" id="KW-1185">Reference proteome</keyword>
<dbReference type="SUPFAM" id="SSF69618">
    <property type="entry name" value="HemD-like"/>
    <property type="match status" value="1"/>
</dbReference>
<dbReference type="Pfam" id="PF00486">
    <property type="entry name" value="Trans_reg_C"/>
    <property type="match status" value="1"/>
</dbReference>
<evidence type="ECO:0000313" key="7">
    <source>
        <dbReference type="Proteomes" id="UP001592530"/>
    </source>
</evidence>
<dbReference type="PANTHER" id="PTHR40082:SF1">
    <property type="entry name" value="BLR5956 PROTEIN"/>
    <property type="match status" value="1"/>
</dbReference>
<feature type="domain" description="OmpR/PhoB-type" evidence="4">
    <location>
        <begin position="300"/>
        <end position="395"/>
    </location>
</feature>
<proteinExistence type="predicted"/>
<evidence type="ECO:0000256" key="2">
    <source>
        <dbReference type="PROSITE-ProRule" id="PRU01091"/>
    </source>
</evidence>
<dbReference type="GO" id="GO:0016740">
    <property type="term" value="F:transferase activity"/>
    <property type="evidence" value="ECO:0007669"/>
    <property type="project" value="UniProtKB-KW"/>
</dbReference>
<dbReference type="GO" id="GO:0004852">
    <property type="term" value="F:uroporphyrinogen-III synthase activity"/>
    <property type="evidence" value="ECO:0007669"/>
    <property type="project" value="UniProtKB-EC"/>
</dbReference>
<dbReference type="Pfam" id="PF02602">
    <property type="entry name" value="HEM4"/>
    <property type="match status" value="1"/>
</dbReference>
<comment type="caution">
    <text evidence="5">The sequence shown here is derived from an EMBL/GenBank/DDBJ whole genome shotgun (WGS) entry which is preliminary data.</text>
</comment>
<dbReference type="RefSeq" id="WP_380510916.1">
    <property type="nucleotide sequence ID" value="NZ_JBHEZX010000007.1"/>
</dbReference>
<dbReference type="EMBL" id="JBHEZX010000007">
    <property type="protein sequence ID" value="MFC1411400.1"/>
    <property type="molecule type" value="Genomic_DNA"/>
</dbReference>
<keyword evidence="5" id="KW-0456">Lyase</keyword>
<dbReference type="InterPro" id="IPR001867">
    <property type="entry name" value="OmpR/PhoB-type_DNA-bd"/>
</dbReference>
<dbReference type="InterPro" id="IPR036388">
    <property type="entry name" value="WH-like_DNA-bd_sf"/>
</dbReference>
<dbReference type="Gene3D" id="1.10.10.10">
    <property type="entry name" value="Winged helix-like DNA-binding domain superfamily/Winged helix DNA-binding domain"/>
    <property type="match status" value="1"/>
</dbReference>
<dbReference type="InterPro" id="IPR016032">
    <property type="entry name" value="Sig_transdc_resp-reg_C-effctor"/>
</dbReference>
<dbReference type="PROSITE" id="PS51755">
    <property type="entry name" value="OMPR_PHOB"/>
    <property type="match status" value="1"/>
</dbReference>
<dbReference type="InterPro" id="IPR003754">
    <property type="entry name" value="4pyrrol_synth_uPrphyn_synth"/>
</dbReference>
<reference evidence="7 8" key="1">
    <citation type="submission" date="2024-09" db="EMBL/GenBank/DDBJ databases">
        <authorList>
            <person name="Lee S.D."/>
        </authorList>
    </citation>
    <scope>NUCLEOTIDE SEQUENCE [LARGE SCALE GENOMIC DNA]</scope>
    <source>
        <strain evidence="5 8">N1-1</strain>
        <strain evidence="6 7">N1-3</strain>
    </source>
</reference>
<evidence type="ECO:0000256" key="1">
    <source>
        <dbReference type="ARBA" id="ARBA00023125"/>
    </source>
</evidence>
<keyword evidence="1 2" id="KW-0238">DNA-binding</keyword>
<dbReference type="InterPro" id="IPR036108">
    <property type="entry name" value="4pyrrol_syn_uPrphyn_synt_sf"/>
</dbReference>
<organism evidence="5 8">
    <name type="scientific">Streptacidiphilus alkalitolerans</name>
    <dbReference type="NCBI Taxonomy" id="3342712"/>
    <lineage>
        <taxon>Bacteria</taxon>
        <taxon>Bacillati</taxon>
        <taxon>Actinomycetota</taxon>
        <taxon>Actinomycetes</taxon>
        <taxon>Kitasatosporales</taxon>
        <taxon>Streptomycetaceae</taxon>
        <taxon>Streptacidiphilus</taxon>
    </lineage>
</organism>
<sequence length="397" mass="42359">MATGHTSDTGPPGPRAPDAPCGDIPLGPLTGFTVGVTAARRRDELTAMLKRRGARVVEAPTVRILPLEDDSALRRATERCLAGPLDYVVATTGVGWRGWMSAADGWGHGRRLAEVCQDAVVISRGPKATGAVRASGLGESFSPESEANDGLLTWLLARDLRGRRIAVQEHGAPLDAFVAALRERGADVTAVPVYRWGPPEDPEAVRRLVEQTVRREIQAIAFTSAPAITGFLDSARSQELHREVLDAMRVGAAGGGVLPVCVGPVCARPLEEHGIHAVQPDRGRLGSMVRTIAETLPSGNRRLRFGEAELVLQGSAVLVDGECLWLSPIQAALLRALSDRPGHVLSRVELLRRVWVGSSADEHAVEVAVARLRAVLGPYAGLVHTVPKRGYRLALTS</sequence>
<feature type="DNA-binding region" description="OmpR/PhoB-type" evidence="2">
    <location>
        <begin position="300"/>
        <end position="395"/>
    </location>
</feature>
<evidence type="ECO:0000259" key="4">
    <source>
        <dbReference type="PROSITE" id="PS51755"/>
    </source>
</evidence>
<gene>
    <name evidence="6" type="ORF">ACEZDB_15255</name>
    <name evidence="5" type="ORF">ACEZDG_19220</name>
</gene>
<dbReference type="Proteomes" id="UP001592530">
    <property type="component" value="Unassembled WGS sequence"/>
</dbReference>
<evidence type="ECO:0000313" key="8">
    <source>
        <dbReference type="Proteomes" id="UP001592582"/>
    </source>
</evidence>
<accession>A0ABV6VCE5</accession>
<dbReference type="SUPFAM" id="SSF46894">
    <property type="entry name" value="C-terminal effector domain of the bipartite response regulators"/>
    <property type="match status" value="1"/>
</dbReference>
<dbReference type="Gene3D" id="3.40.50.10090">
    <property type="match status" value="2"/>
</dbReference>
<feature type="region of interest" description="Disordered" evidence="3">
    <location>
        <begin position="1"/>
        <end position="24"/>
    </location>
</feature>
<dbReference type="PANTHER" id="PTHR40082">
    <property type="entry name" value="BLR5956 PROTEIN"/>
    <property type="match status" value="1"/>
</dbReference>
<dbReference type="CDD" id="cd06578">
    <property type="entry name" value="HemD"/>
    <property type="match status" value="1"/>
</dbReference>
<evidence type="ECO:0000313" key="5">
    <source>
        <dbReference type="EMBL" id="MFC1411400.1"/>
    </source>
</evidence>
<dbReference type="NCBIfam" id="NF005568">
    <property type="entry name" value="PRK07239.1"/>
    <property type="match status" value="1"/>
</dbReference>
<dbReference type="InterPro" id="IPR039793">
    <property type="entry name" value="UROS/Hem4"/>
</dbReference>
<evidence type="ECO:0000256" key="3">
    <source>
        <dbReference type="SAM" id="MobiDB-lite"/>
    </source>
</evidence>
<dbReference type="EC" id="4.2.1.75" evidence="5"/>
<dbReference type="SMART" id="SM00862">
    <property type="entry name" value="Trans_reg_C"/>
    <property type="match status" value="1"/>
</dbReference>
<evidence type="ECO:0000313" key="6">
    <source>
        <dbReference type="EMBL" id="MFC1432004.1"/>
    </source>
</evidence>
<dbReference type="CDD" id="cd00383">
    <property type="entry name" value="trans_reg_C"/>
    <property type="match status" value="1"/>
</dbReference>
<dbReference type="EMBL" id="JBHEZY010000005">
    <property type="protein sequence ID" value="MFC1432004.1"/>
    <property type="molecule type" value="Genomic_DNA"/>
</dbReference>